<dbReference type="EC" id="3.1.1.11" evidence="3"/>
<dbReference type="AlphaFoldDB" id="A0A8H3VF33"/>
<dbReference type="Gene3D" id="2.160.20.10">
    <property type="entry name" value="Single-stranded right-handed beta-helix, Pectin lyase-like"/>
    <property type="match status" value="1"/>
</dbReference>
<proteinExistence type="inferred from homology"/>
<name>A0A8H3VF33_VENIN</name>
<dbReference type="SUPFAM" id="SSF51126">
    <property type="entry name" value="Pectin lyase-like"/>
    <property type="match status" value="1"/>
</dbReference>
<comment type="similarity">
    <text evidence="2">Belongs to the pectinesterase family.</text>
</comment>
<feature type="chain" id="PRO_5034379753" description="pectinesterase" evidence="6">
    <location>
        <begin position="20"/>
        <end position="410"/>
    </location>
</feature>
<dbReference type="GO" id="GO:0045490">
    <property type="term" value="P:pectin catabolic process"/>
    <property type="evidence" value="ECO:0007669"/>
    <property type="project" value="UniProtKB-UniPathway"/>
</dbReference>
<accession>A0A8H3VF33</accession>
<dbReference type="GO" id="GO:0030599">
    <property type="term" value="F:pectinesterase activity"/>
    <property type="evidence" value="ECO:0007669"/>
    <property type="project" value="UniProtKB-EC"/>
</dbReference>
<evidence type="ECO:0000256" key="5">
    <source>
        <dbReference type="ARBA" id="ARBA00023085"/>
    </source>
</evidence>
<evidence type="ECO:0000256" key="4">
    <source>
        <dbReference type="ARBA" id="ARBA00022801"/>
    </source>
</evidence>
<comment type="caution">
    <text evidence="8">The sequence shown here is derived from an EMBL/GenBank/DDBJ whole genome shotgun (WGS) entry which is preliminary data.</text>
</comment>
<dbReference type="InterPro" id="IPR000070">
    <property type="entry name" value="Pectinesterase_cat"/>
</dbReference>
<keyword evidence="5" id="KW-0063">Aspartyl esterase</keyword>
<evidence type="ECO:0000256" key="3">
    <source>
        <dbReference type="ARBA" id="ARBA00013229"/>
    </source>
</evidence>
<gene>
    <name evidence="8" type="ORF">EG328_001326</name>
</gene>
<evidence type="ECO:0000256" key="2">
    <source>
        <dbReference type="ARBA" id="ARBA00008891"/>
    </source>
</evidence>
<evidence type="ECO:0000313" key="8">
    <source>
        <dbReference type="EMBL" id="KAE9987899.1"/>
    </source>
</evidence>
<dbReference type="GO" id="GO:0042545">
    <property type="term" value="P:cell wall modification"/>
    <property type="evidence" value="ECO:0007669"/>
    <property type="project" value="InterPro"/>
</dbReference>
<sequence length="410" mass="43432">MKTPTTALLLLNLFTSILALPSENSALLASYQIVDNTICAPVPYWCTAIGAYDRAACQSPNNKDIATTCPPGTIVVGPSGKFKTIQSAVLSLPLDKTPQTILIQPGLYTEQVNITRPGPLTLLGATTLPNSHTGNTVRVLWKAATGTKETGTKDNAFTATLTVAPTLDAALTGSGPTGHEIPAGTAFGNADFRAYNIDFTNDFKQASAGPSLAVSTGMANTGFYFCGVRSWQDTVYIGKQGKAYFYKGEIAGFTDYLYGFGTAWIQSAKVASKGCGGGITAWKGTSGTNKFGVYVVDSEVGKTKNSTAGKGKCFLGRPWNEFHRSIFANCKLDDSIAAAGYKKWAEKGDTHFTSKTLMAEYGNSGPGFNATGRKSGAVSKVLSAAEYEPYSTVEKVFGDVAWIDKHPESK</sequence>
<dbReference type="PANTHER" id="PTHR31321">
    <property type="entry name" value="ACYL-COA THIOESTER HYDROLASE YBHC-RELATED"/>
    <property type="match status" value="1"/>
</dbReference>
<dbReference type="InterPro" id="IPR012334">
    <property type="entry name" value="Pectin_lyas_fold"/>
</dbReference>
<dbReference type="InterPro" id="IPR011050">
    <property type="entry name" value="Pectin_lyase_fold/virulence"/>
</dbReference>
<evidence type="ECO:0000256" key="1">
    <source>
        <dbReference type="ARBA" id="ARBA00005184"/>
    </source>
</evidence>
<dbReference type="Pfam" id="PF01095">
    <property type="entry name" value="Pectinesterase"/>
    <property type="match status" value="1"/>
</dbReference>
<comment type="pathway">
    <text evidence="1">Glycan metabolism; pectin degradation; 2-dehydro-3-deoxy-D-gluconate from pectin: step 1/5.</text>
</comment>
<reference evidence="8 9" key="1">
    <citation type="submission" date="2018-12" db="EMBL/GenBank/DDBJ databases">
        <title>Venturia inaequalis Genome Resource.</title>
        <authorList>
            <person name="Lichtner F.J."/>
        </authorList>
    </citation>
    <scope>NUCLEOTIDE SEQUENCE [LARGE SCALE GENOMIC DNA]</scope>
    <source>
        <strain evidence="8 9">120213</strain>
    </source>
</reference>
<organism evidence="8 9">
    <name type="scientific">Venturia inaequalis</name>
    <name type="common">Apple scab fungus</name>
    <dbReference type="NCBI Taxonomy" id="5025"/>
    <lineage>
        <taxon>Eukaryota</taxon>
        <taxon>Fungi</taxon>
        <taxon>Dikarya</taxon>
        <taxon>Ascomycota</taxon>
        <taxon>Pezizomycotina</taxon>
        <taxon>Dothideomycetes</taxon>
        <taxon>Pleosporomycetidae</taxon>
        <taxon>Venturiales</taxon>
        <taxon>Venturiaceae</taxon>
        <taxon>Venturia</taxon>
    </lineage>
</organism>
<protein>
    <recommendedName>
        <fullName evidence="3">pectinesterase</fullName>
        <ecNumber evidence="3">3.1.1.11</ecNumber>
    </recommendedName>
</protein>
<keyword evidence="6" id="KW-0732">Signal</keyword>
<dbReference type="UniPathway" id="UPA00545">
    <property type="reaction ID" value="UER00823"/>
</dbReference>
<keyword evidence="4" id="KW-0378">Hydrolase</keyword>
<evidence type="ECO:0000313" key="9">
    <source>
        <dbReference type="Proteomes" id="UP000447873"/>
    </source>
</evidence>
<evidence type="ECO:0000259" key="7">
    <source>
        <dbReference type="Pfam" id="PF01095"/>
    </source>
</evidence>
<feature type="signal peptide" evidence="6">
    <location>
        <begin position="1"/>
        <end position="19"/>
    </location>
</feature>
<dbReference type="PANTHER" id="PTHR31321:SF137">
    <property type="entry name" value="PECTIN METHYL ESTERASE (EUROFUNG)"/>
    <property type="match status" value="1"/>
</dbReference>
<dbReference type="Proteomes" id="UP000447873">
    <property type="component" value="Unassembled WGS sequence"/>
</dbReference>
<dbReference type="EMBL" id="WNWS01000013">
    <property type="protein sequence ID" value="KAE9987899.1"/>
    <property type="molecule type" value="Genomic_DNA"/>
</dbReference>
<feature type="domain" description="Pectinesterase catalytic" evidence="7">
    <location>
        <begin position="186"/>
        <end position="391"/>
    </location>
</feature>
<evidence type="ECO:0000256" key="6">
    <source>
        <dbReference type="SAM" id="SignalP"/>
    </source>
</evidence>